<evidence type="ECO:0000313" key="2">
    <source>
        <dbReference type="Proteomes" id="UP000887013"/>
    </source>
</evidence>
<dbReference type="Proteomes" id="UP000887013">
    <property type="component" value="Unassembled WGS sequence"/>
</dbReference>
<sequence length="194" mass="21263">MLYHRRSWNPSHELSYSGRNAVYSDDRSKDGLCVGWGYLETILTTLLQNGCLGDFRKAKHYQKAAVLLRPWRIHLSEERPAWEKSLGQKLPGAEPHKNIDVWPREWIQRPPPELATSVFVPPPAPVFVSPPAPVFQASSSSTCGSPPPAPVAASLQHLCFVSPPAPVAPPPAPVFVSPPAPVMDLLQHQVASST</sequence>
<dbReference type="AlphaFoldDB" id="A0A8X6IYM1"/>
<gene>
    <name evidence="1" type="ORF">NPIL_255561</name>
</gene>
<comment type="caution">
    <text evidence="1">The sequence shown here is derived from an EMBL/GenBank/DDBJ whole genome shotgun (WGS) entry which is preliminary data.</text>
</comment>
<name>A0A8X6IYM1_NEPPI</name>
<reference evidence="1" key="1">
    <citation type="submission" date="2020-08" db="EMBL/GenBank/DDBJ databases">
        <title>Multicomponent nature underlies the extraordinary mechanical properties of spider dragline silk.</title>
        <authorList>
            <person name="Kono N."/>
            <person name="Nakamura H."/>
            <person name="Mori M."/>
            <person name="Yoshida Y."/>
            <person name="Ohtoshi R."/>
            <person name="Malay A.D."/>
            <person name="Moran D.A.P."/>
            <person name="Tomita M."/>
            <person name="Numata K."/>
            <person name="Arakawa K."/>
        </authorList>
    </citation>
    <scope>NUCLEOTIDE SEQUENCE</scope>
</reference>
<evidence type="ECO:0000313" key="1">
    <source>
        <dbReference type="EMBL" id="GFS65142.1"/>
    </source>
</evidence>
<proteinExistence type="predicted"/>
<protein>
    <submittedName>
        <fullName evidence="1">Uncharacterized protein</fullName>
    </submittedName>
</protein>
<organism evidence="1 2">
    <name type="scientific">Nephila pilipes</name>
    <name type="common">Giant wood spider</name>
    <name type="synonym">Nephila maculata</name>
    <dbReference type="NCBI Taxonomy" id="299642"/>
    <lineage>
        <taxon>Eukaryota</taxon>
        <taxon>Metazoa</taxon>
        <taxon>Ecdysozoa</taxon>
        <taxon>Arthropoda</taxon>
        <taxon>Chelicerata</taxon>
        <taxon>Arachnida</taxon>
        <taxon>Araneae</taxon>
        <taxon>Araneomorphae</taxon>
        <taxon>Entelegynae</taxon>
        <taxon>Araneoidea</taxon>
        <taxon>Nephilidae</taxon>
        <taxon>Nephila</taxon>
    </lineage>
</organism>
<dbReference type="EMBL" id="BMAW01094376">
    <property type="protein sequence ID" value="GFS65142.1"/>
    <property type="molecule type" value="Genomic_DNA"/>
</dbReference>
<keyword evidence="2" id="KW-1185">Reference proteome</keyword>
<accession>A0A8X6IYM1</accession>